<dbReference type="InterPro" id="IPR011990">
    <property type="entry name" value="TPR-like_helical_dom_sf"/>
</dbReference>
<dbReference type="Proteomes" id="UP000217676">
    <property type="component" value="Chromosome"/>
</dbReference>
<proteinExistence type="predicted"/>
<dbReference type="KEGG" id="slau:SLA_7287"/>
<gene>
    <name evidence="2" type="ORF">SLA_7287</name>
</gene>
<dbReference type="InterPro" id="IPR024983">
    <property type="entry name" value="CHAT_dom"/>
</dbReference>
<evidence type="ECO:0000259" key="1">
    <source>
        <dbReference type="Pfam" id="PF12770"/>
    </source>
</evidence>
<dbReference type="EMBL" id="AP017424">
    <property type="protein sequence ID" value="BAU88153.1"/>
    <property type="molecule type" value="Genomic_DNA"/>
</dbReference>
<sequence>MTVSARVPYTWHCETCGRERTAPAWRIIDARERADVLTAPAPGVSWLDCPVCGTRTHIEAPLLVLRPGRVAPLLLAVSVAELQHGAPPSAPPLLEQAGRAGAFVGRLFLGQVIPLPRRLLPYVLARDLERDLTDPEAACRELRPEGEPTVANYRVFLRVLEGEREDTRIAELLAATLGCLPDDLPELVRAHPELTDGTRIREAGRAELRAAEGTPLEEPLRIRQRLLDELCDGHTPTAVAIRHCAEAWAALGGGLRSRLRVMCLKVRNHEGPEIVPVAREALALAADLGEEDMETELAARLGRQLVLAVQSGREPDPAEAVQVLERALRRLPEGTLQWVEVANNLAVAHGLRDDGDRLETWETVRDLLARATALDHREHPEVWARVQTNYGLHLSERPGRSPDDLTLGIEHVRAGLEKRSPEWNRVDWAYSMLNLGLLLYRRAEAEDLRQAERCYREALRHLGPRDDAALWSRIQCNLADMLLSRDPVDTHDAHGAREAATAALDLAAAHPGFLDTGHITWLLARANDHLEGADSAGSERLRRTALAATPPAVSPSRHLAIARELLHTHTSAGRWNEAADVASDMLTAVNALYDAQVTGAGRRSVLAQVTRIARQAAYLLARAGHPERAVEAMERGLACELSVTAGRGTQDLDALERTDPATALRYRQALARYRSTVGAAPRAATGVPVLAAREEADAERAVRAAIEEIRAIPGFERFLRADELTDIVRAAGGSPLAYLVSAPWGSYVLTLPRTTGTTADTAAGTPADARIAAQAVPVPDVSSESLVHLLLVDPADPDPAPGLLLAQEGGVLRRRRQLPRALDRLAALAPLLRPVARLLADDPENAAVVVPTGLLGVVPLHAVPLGEDVLLDDLGTLTVSPSAAVYAACRAAAARPPRAVPRLVAVADPDGSLPGSQAELDQIRGLFGDSKCAVGSAATVDWVLGHLAEASYLHLGCHGSGGFDGAGGTLALADGRLDMDTLLHRRLSACRLAVAGACQSGHYAMVEAPDEFRGLAAGFLQTGAACVVAGLWQVNDMVTALLMTYFYELVVPAPDREGFSPVSALRQARGWLRELTGEELARYTASRPRLAALADPYTTRLAPGERPFAAPLHWAAFTAWGV</sequence>
<keyword evidence="3" id="KW-1185">Reference proteome</keyword>
<dbReference type="AlphaFoldDB" id="A0A169PL49"/>
<accession>A0A169PL49</accession>
<dbReference type="Gene3D" id="1.25.40.10">
    <property type="entry name" value="Tetratricopeptide repeat domain"/>
    <property type="match status" value="1"/>
</dbReference>
<reference evidence="2 3" key="1">
    <citation type="journal article" date="2016" name="Genome Announc.">
        <title>Complete Genome Sequence of Thiostrepton-Producing Streptomyces laurentii ATCC 31255.</title>
        <authorList>
            <person name="Doi K."/>
            <person name="Fujino Y."/>
            <person name="Nagayoshi Y."/>
            <person name="Ohshima T."/>
            <person name="Ogata S."/>
        </authorList>
    </citation>
    <scope>NUCLEOTIDE SEQUENCE [LARGE SCALE GENOMIC DNA]</scope>
    <source>
        <strain evidence="2 3">ATCC 31255</strain>
    </source>
</reference>
<protein>
    <submittedName>
        <fullName evidence="2">TPR repeat-containing protein</fullName>
    </submittedName>
</protein>
<evidence type="ECO:0000313" key="3">
    <source>
        <dbReference type="Proteomes" id="UP000217676"/>
    </source>
</evidence>
<organism evidence="2 3">
    <name type="scientific">Streptomyces laurentii</name>
    <dbReference type="NCBI Taxonomy" id="39478"/>
    <lineage>
        <taxon>Bacteria</taxon>
        <taxon>Bacillati</taxon>
        <taxon>Actinomycetota</taxon>
        <taxon>Actinomycetes</taxon>
        <taxon>Kitasatosporales</taxon>
        <taxon>Streptomycetaceae</taxon>
        <taxon>Streptomyces</taxon>
    </lineage>
</organism>
<feature type="domain" description="CHAT" evidence="1">
    <location>
        <begin position="831"/>
        <end position="1121"/>
    </location>
</feature>
<name>A0A169PL49_STRLU</name>
<evidence type="ECO:0000313" key="2">
    <source>
        <dbReference type="EMBL" id="BAU88153.1"/>
    </source>
</evidence>
<dbReference type="Pfam" id="PF12770">
    <property type="entry name" value="CHAT"/>
    <property type="match status" value="1"/>
</dbReference>